<dbReference type="GeneID" id="28738486"/>
<comment type="similarity">
    <text evidence="1">Belongs to the PDCD5 family.</text>
</comment>
<dbReference type="VEuPathDB" id="FungiDB:AB675_6323"/>
<dbReference type="InterPro" id="IPR002836">
    <property type="entry name" value="PDCD5-like"/>
</dbReference>
<feature type="compositionally biased region" description="Gly residues" evidence="2">
    <location>
        <begin position="21"/>
        <end position="30"/>
    </location>
</feature>
<dbReference type="OrthoDB" id="10252486at2759"/>
<evidence type="ECO:0000313" key="4">
    <source>
        <dbReference type="Proteomes" id="UP000038010"/>
    </source>
</evidence>
<dbReference type="Pfam" id="PF01984">
    <property type="entry name" value="dsDNA_bind"/>
    <property type="match status" value="1"/>
</dbReference>
<dbReference type="STRING" id="1664694.A0A0N1HEW8"/>
<dbReference type="GO" id="GO:0005634">
    <property type="term" value="C:nucleus"/>
    <property type="evidence" value="ECO:0007669"/>
    <property type="project" value="TreeGrafter"/>
</dbReference>
<evidence type="ECO:0008006" key="5">
    <source>
        <dbReference type="Google" id="ProtNLM"/>
    </source>
</evidence>
<dbReference type="AlphaFoldDB" id="A0A0N1HEW8"/>
<proteinExistence type="inferred from homology"/>
<dbReference type="EMBL" id="LFJN01000004">
    <property type="protein sequence ID" value="KPI43682.1"/>
    <property type="molecule type" value="Genomic_DNA"/>
</dbReference>
<feature type="region of interest" description="Disordered" evidence="2">
    <location>
        <begin position="17"/>
        <end position="52"/>
    </location>
</feature>
<dbReference type="PANTHER" id="PTHR10840">
    <property type="entry name" value="PROGRAMMED CELL DEATH PROTEIN 5"/>
    <property type="match status" value="1"/>
</dbReference>
<evidence type="ECO:0000256" key="2">
    <source>
        <dbReference type="SAM" id="MobiDB-lite"/>
    </source>
</evidence>
<dbReference type="InterPro" id="IPR036883">
    <property type="entry name" value="PDCD5-like_sf"/>
</dbReference>
<dbReference type="PIRSF" id="PIRSF015730">
    <property type="entry name" value="TFAR19"/>
    <property type="match status" value="1"/>
</dbReference>
<gene>
    <name evidence="3" type="ORF">AB675_6323</name>
</gene>
<evidence type="ECO:0000256" key="1">
    <source>
        <dbReference type="ARBA" id="ARBA00010490"/>
    </source>
</evidence>
<dbReference type="GO" id="GO:0005829">
    <property type="term" value="C:cytosol"/>
    <property type="evidence" value="ECO:0007669"/>
    <property type="project" value="TreeGrafter"/>
</dbReference>
<keyword evidence="4" id="KW-1185">Reference proteome</keyword>
<comment type="caution">
    <text evidence="3">The sequence shown here is derived from an EMBL/GenBank/DDBJ whole genome shotgun (WGS) entry which is preliminary data.</text>
</comment>
<accession>A0A0N1HEW8</accession>
<dbReference type="GO" id="GO:0003677">
    <property type="term" value="F:DNA binding"/>
    <property type="evidence" value="ECO:0007669"/>
    <property type="project" value="InterPro"/>
</dbReference>
<evidence type="ECO:0000313" key="3">
    <source>
        <dbReference type="EMBL" id="KPI43682.1"/>
    </source>
</evidence>
<dbReference type="Proteomes" id="UP000038010">
    <property type="component" value="Unassembled WGS sequence"/>
</dbReference>
<sequence>MADDELAQIRAARLAQLKQQGAGGGSQGGQGDEEEQKQQRESEARTNILSQILEPEAADRLGRIRMVKESRAQMVEDRLIMIARSGQLKQKVSEDQLKQMLASLTEHEKQTGPSLDNMKVVTKGRWDEDDLDDLLNES</sequence>
<protein>
    <recommendedName>
        <fullName evidence="5">Programmed cell death protein 5</fullName>
    </recommendedName>
</protein>
<dbReference type="RefSeq" id="XP_018003645.1">
    <property type="nucleotide sequence ID" value="XM_018146606.1"/>
</dbReference>
<dbReference type="Gene3D" id="1.10.8.140">
    <property type="entry name" value="PDCD5-like"/>
    <property type="match status" value="1"/>
</dbReference>
<reference evidence="3 4" key="1">
    <citation type="submission" date="2015-06" db="EMBL/GenBank/DDBJ databases">
        <title>Draft genome of the ant-associated black yeast Phialophora attae CBS 131958.</title>
        <authorList>
            <person name="Moreno L.F."/>
            <person name="Stielow B.J."/>
            <person name="de Hoog S."/>
            <person name="Vicente V.A."/>
            <person name="Weiss V.A."/>
            <person name="de Vries M."/>
            <person name="Cruz L.M."/>
            <person name="Souza E.M."/>
        </authorList>
    </citation>
    <scope>NUCLEOTIDE SEQUENCE [LARGE SCALE GENOMIC DNA]</scope>
    <source>
        <strain evidence="3 4">CBS 131958</strain>
    </source>
</reference>
<dbReference type="PANTHER" id="PTHR10840:SF0">
    <property type="entry name" value="PROGRAMMED CELL DEATH PROTEIN 5"/>
    <property type="match status" value="1"/>
</dbReference>
<organism evidence="3 4">
    <name type="scientific">Cyphellophora attinorum</name>
    <dbReference type="NCBI Taxonomy" id="1664694"/>
    <lineage>
        <taxon>Eukaryota</taxon>
        <taxon>Fungi</taxon>
        <taxon>Dikarya</taxon>
        <taxon>Ascomycota</taxon>
        <taxon>Pezizomycotina</taxon>
        <taxon>Eurotiomycetes</taxon>
        <taxon>Chaetothyriomycetidae</taxon>
        <taxon>Chaetothyriales</taxon>
        <taxon>Cyphellophoraceae</taxon>
        <taxon>Cyphellophora</taxon>
    </lineage>
</organism>
<dbReference type="SUPFAM" id="SSF46950">
    <property type="entry name" value="Double-stranded DNA-binding domain"/>
    <property type="match status" value="1"/>
</dbReference>
<name>A0A0N1HEW8_9EURO</name>